<dbReference type="EMBL" id="DRMH01000070">
    <property type="protein sequence ID" value="HFC97835.1"/>
    <property type="molecule type" value="Genomic_DNA"/>
</dbReference>
<accession>A0A7C3CN35</accession>
<dbReference type="NCBIfam" id="TIGR01662">
    <property type="entry name" value="HAD-SF-IIIA"/>
    <property type="match status" value="1"/>
</dbReference>
<dbReference type="InterPro" id="IPR036412">
    <property type="entry name" value="HAD-like_sf"/>
</dbReference>
<keyword evidence="6" id="KW-0119">Carbohydrate metabolism</keyword>
<dbReference type="Pfam" id="PF13242">
    <property type="entry name" value="Hydrolase_like"/>
    <property type="match status" value="1"/>
</dbReference>
<comment type="caution">
    <text evidence="8">The sequence shown here is derived from an EMBL/GenBank/DDBJ whole genome shotgun (WGS) entry which is preliminary data.</text>
</comment>
<dbReference type="GO" id="GO:0005737">
    <property type="term" value="C:cytoplasm"/>
    <property type="evidence" value="ECO:0007669"/>
    <property type="project" value="UniProtKB-SubCell"/>
</dbReference>
<reference evidence="8" key="1">
    <citation type="journal article" date="2020" name="mSystems">
        <title>Genome- and Community-Level Interaction Insights into Carbon Utilization and Element Cycling Functions of Hydrothermarchaeota in Hydrothermal Sediment.</title>
        <authorList>
            <person name="Zhou Z."/>
            <person name="Liu Y."/>
            <person name="Xu W."/>
            <person name="Pan J."/>
            <person name="Luo Z.H."/>
            <person name="Li M."/>
        </authorList>
    </citation>
    <scope>NUCLEOTIDE SEQUENCE [LARGE SCALE GENOMIC DNA]</scope>
    <source>
        <strain evidence="8">HyVt-483</strain>
    </source>
</reference>
<dbReference type="CDD" id="cd07503">
    <property type="entry name" value="HAD_HisB-N"/>
    <property type="match status" value="1"/>
</dbReference>
<dbReference type="GO" id="GO:0016791">
    <property type="term" value="F:phosphatase activity"/>
    <property type="evidence" value="ECO:0007669"/>
    <property type="project" value="InterPro"/>
</dbReference>
<keyword evidence="5 8" id="KW-0378">Hydrolase</keyword>
<evidence type="ECO:0000256" key="1">
    <source>
        <dbReference type="ARBA" id="ARBA00004496"/>
    </source>
</evidence>
<dbReference type="PANTHER" id="PTHR42891">
    <property type="entry name" value="D-GLYCERO-BETA-D-MANNO-HEPTOSE-1,7-BISPHOSPHATE 7-PHOSPHATASE"/>
    <property type="match status" value="1"/>
</dbReference>
<dbReference type="InterPro" id="IPR023214">
    <property type="entry name" value="HAD_sf"/>
</dbReference>
<keyword evidence="4" id="KW-0479">Metal-binding</keyword>
<dbReference type="Pfam" id="PF13344">
    <property type="entry name" value="Hydrolase_6"/>
    <property type="match status" value="1"/>
</dbReference>
<comment type="similarity">
    <text evidence="2">Belongs to the GmhB family.</text>
</comment>
<comment type="subcellular location">
    <subcellularLocation>
        <location evidence="1">Cytoplasm</location>
    </subcellularLocation>
</comment>
<dbReference type="InterPro" id="IPR006357">
    <property type="entry name" value="HAD-SF_hydro_IIA"/>
</dbReference>
<dbReference type="InterPro" id="IPR006543">
    <property type="entry name" value="Histidinol-phos"/>
</dbReference>
<dbReference type="Gene3D" id="3.40.50.1000">
    <property type="entry name" value="HAD superfamily/HAD-like"/>
    <property type="match status" value="1"/>
</dbReference>
<proteinExistence type="inferred from homology"/>
<dbReference type="InterPro" id="IPR004446">
    <property type="entry name" value="Heptose_bisP_phosphatase"/>
</dbReference>
<dbReference type="SUPFAM" id="SSF56784">
    <property type="entry name" value="HAD-like"/>
    <property type="match status" value="1"/>
</dbReference>
<dbReference type="AlphaFoldDB" id="A0A7C3CN35"/>
<dbReference type="Proteomes" id="UP000886043">
    <property type="component" value="Unassembled WGS sequence"/>
</dbReference>
<organism evidence="8">
    <name type="scientific">Thermosulfurimonas dismutans</name>
    <dbReference type="NCBI Taxonomy" id="999894"/>
    <lineage>
        <taxon>Bacteria</taxon>
        <taxon>Pseudomonadati</taxon>
        <taxon>Thermodesulfobacteriota</taxon>
        <taxon>Thermodesulfobacteria</taxon>
        <taxon>Thermodesulfobacteriales</taxon>
        <taxon>Thermodesulfobacteriaceae</taxon>
        <taxon>Thermosulfurimonas</taxon>
    </lineage>
</organism>
<dbReference type="PANTHER" id="PTHR42891:SF1">
    <property type="entry name" value="D-GLYCERO-BETA-D-MANNO-HEPTOSE-1,7-BISPHOSPHATE 7-PHOSPHATASE"/>
    <property type="match status" value="1"/>
</dbReference>
<dbReference type="GO" id="GO:0046872">
    <property type="term" value="F:metal ion binding"/>
    <property type="evidence" value="ECO:0007669"/>
    <property type="project" value="UniProtKB-KW"/>
</dbReference>
<dbReference type="NCBIfam" id="TIGR01656">
    <property type="entry name" value="Histidinol-ppas"/>
    <property type="match status" value="1"/>
</dbReference>
<evidence type="ECO:0000256" key="6">
    <source>
        <dbReference type="ARBA" id="ARBA00023277"/>
    </source>
</evidence>
<sequence length="199" mass="21991">MLKRPVVFLDRDGTINEEVGYLNHISRLRLIPGAAEGIRRLREAGLAVVIVTNQSGPARGYFPETLVHEVHRELLRRLAAQGAEVDGIYVCLHAPEARCVCRKPNPGLILRAAEELNLDLSRAWVVGDRWVDLELARRVGARGVLVLTGYGRGELEYVLPAKGLRPHLVAQDLREAAELIRKDFLSPGSDGSPRPDSGR</sequence>
<evidence type="ECO:0000256" key="3">
    <source>
        <dbReference type="ARBA" id="ARBA00022490"/>
    </source>
</evidence>
<dbReference type="InterPro" id="IPR006549">
    <property type="entry name" value="HAD-SF_hydro_IIIA"/>
</dbReference>
<evidence type="ECO:0000256" key="7">
    <source>
        <dbReference type="ARBA" id="ARBA00031828"/>
    </source>
</evidence>
<gene>
    <name evidence="8" type="ORF">ENJ40_05190</name>
</gene>
<keyword evidence="3" id="KW-0963">Cytoplasm</keyword>
<protein>
    <recommendedName>
        <fullName evidence="7">D,D-heptose 1,7-bisphosphate phosphatase</fullName>
    </recommendedName>
</protein>
<dbReference type="GO" id="GO:0005975">
    <property type="term" value="P:carbohydrate metabolic process"/>
    <property type="evidence" value="ECO:0007669"/>
    <property type="project" value="InterPro"/>
</dbReference>
<name>A0A7C3CN35_9BACT</name>
<evidence type="ECO:0000313" key="8">
    <source>
        <dbReference type="EMBL" id="HFC97835.1"/>
    </source>
</evidence>
<evidence type="ECO:0000256" key="2">
    <source>
        <dbReference type="ARBA" id="ARBA00005628"/>
    </source>
</evidence>
<evidence type="ECO:0000256" key="5">
    <source>
        <dbReference type="ARBA" id="ARBA00022801"/>
    </source>
</evidence>
<evidence type="ECO:0000256" key="4">
    <source>
        <dbReference type="ARBA" id="ARBA00022723"/>
    </source>
</evidence>